<dbReference type="EMBL" id="ML732816">
    <property type="protein sequence ID" value="KAB8271471.1"/>
    <property type="molecule type" value="Genomic_DNA"/>
</dbReference>
<organism evidence="6 7">
    <name type="scientific">Aspergillus minisclerotigenes</name>
    <dbReference type="NCBI Taxonomy" id="656917"/>
    <lineage>
        <taxon>Eukaryota</taxon>
        <taxon>Fungi</taxon>
        <taxon>Dikarya</taxon>
        <taxon>Ascomycota</taxon>
        <taxon>Pezizomycotina</taxon>
        <taxon>Eurotiomycetes</taxon>
        <taxon>Eurotiomycetidae</taxon>
        <taxon>Eurotiales</taxon>
        <taxon>Aspergillaceae</taxon>
        <taxon>Aspergillus</taxon>
        <taxon>Aspergillus subgen. Circumdati</taxon>
    </lineage>
</organism>
<evidence type="ECO:0000256" key="4">
    <source>
        <dbReference type="ARBA" id="ARBA00038314"/>
    </source>
</evidence>
<dbReference type="InterPro" id="IPR041698">
    <property type="entry name" value="Methyltransf_25"/>
</dbReference>
<dbReference type="InterPro" id="IPR051654">
    <property type="entry name" value="Meroterpenoid_MTases"/>
</dbReference>
<dbReference type="InterPro" id="IPR029063">
    <property type="entry name" value="SAM-dependent_MTases_sf"/>
</dbReference>
<name>A0A5N6IXU7_9EURO</name>
<dbReference type="PANTHER" id="PTHR35897">
    <property type="entry name" value="METHYLTRANSFERASE AUSD"/>
    <property type="match status" value="1"/>
</dbReference>
<dbReference type="AlphaFoldDB" id="A0A5N6IXU7"/>
<comment type="pathway">
    <text evidence="1">Secondary metabolite biosynthesis.</text>
</comment>
<evidence type="ECO:0000313" key="7">
    <source>
        <dbReference type="Proteomes" id="UP000326289"/>
    </source>
</evidence>
<protein>
    <recommendedName>
        <fullName evidence="5">Methyltransferase domain-containing protein</fullName>
    </recommendedName>
</protein>
<dbReference type="Pfam" id="PF13649">
    <property type="entry name" value="Methyltransf_25"/>
    <property type="match status" value="1"/>
</dbReference>
<keyword evidence="2" id="KW-0808">Transferase</keyword>
<feature type="domain" description="Methyltransferase" evidence="5">
    <location>
        <begin position="98"/>
        <end position="198"/>
    </location>
</feature>
<evidence type="ECO:0000259" key="5">
    <source>
        <dbReference type="Pfam" id="PF13649"/>
    </source>
</evidence>
<reference evidence="6 7" key="1">
    <citation type="submission" date="2019-04" db="EMBL/GenBank/DDBJ databases">
        <title>Fungal friends and foes A comparative genomics study of 23 Aspergillus species from section Flavi.</title>
        <authorList>
            <consortium name="DOE Joint Genome Institute"/>
            <person name="Kjaerbolling I."/>
            <person name="Vesth T.C."/>
            <person name="Frisvad J.C."/>
            <person name="Nybo J.L."/>
            <person name="Theobald S."/>
            <person name="Kildgaard S."/>
            <person name="Petersen T.I."/>
            <person name="Kuo A."/>
            <person name="Sato A."/>
            <person name="Lyhne E.K."/>
            <person name="Kogle M.E."/>
            <person name="Wiebenga A."/>
            <person name="Kun R.S."/>
            <person name="Lubbers R.J."/>
            <person name="Makela M.R."/>
            <person name="Barry K."/>
            <person name="Chovatia M."/>
            <person name="Clum A."/>
            <person name="Daum C."/>
            <person name="Haridas S."/>
            <person name="He G."/>
            <person name="LaButti K."/>
            <person name="Lipzen A."/>
            <person name="Mondo S."/>
            <person name="Pangilinan J."/>
            <person name="Riley R."/>
            <person name="Salamov A."/>
            <person name="Simmons B.A."/>
            <person name="Magnuson J.K."/>
            <person name="Henrissat B."/>
            <person name="Mortensen U.H."/>
            <person name="Larsen T.O."/>
            <person name="De vries R.P."/>
            <person name="Grigoriev I.V."/>
            <person name="Machida M."/>
            <person name="Baker S.E."/>
            <person name="Andersen M.R."/>
        </authorList>
    </citation>
    <scope>NUCLEOTIDE SEQUENCE [LARGE SCALE GENOMIC DNA]</scope>
    <source>
        <strain evidence="6 7">CBS 117635</strain>
    </source>
</reference>
<dbReference type="Gene3D" id="3.40.50.150">
    <property type="entry name" value="Vaccinia Virus protein VP39"/>
    <property type="match status" value="1"/>
</dbReference>
<accession>A0A5N6IXU7</accession>
<evidence type="ECO:0000313" key="6">
    <source>
        <dbReference type="EMBL" id="KAB8271471.1"/>
    </source>
</evidence>
<gene>
    <name evidence="6" type="ORF">BDV30DRAFT_228104</name>
</gene>
<evidence type="ECO:0000256" key="3">
    <source>
        <dbReference type="ARBA" id="ARBA00022691"/>
    </source>
</evidence>
<evidence type="ECO:0000256" key="2">
    <source>
        <dbReference type="ARBA" id="ARBA00022679"/>
    </source>
</evidence>
<proteinExistence type="inferred from homology"/>
<dbReference type="SUPFAM" id="SSF53335">
    <property type="entry name" value="S-adenosyl-L-methionine-dependent methyltransferases"/>
    <property type="match status" value="1"/>
</dbReference>
<sequence>MAENDPRVQAAVQRGFDPKDLYEPDITEVSEPTRTILERYSGIPSDQIVAHICRLRERAFKIYPYVCVGSFAFARTKIQRLPIYPDILERVKRGEKFLDVGCGFGQELRQLTWDGAPSENLYGTDLHLGFIDLGFELFNDRNVIKAEFIPSNLLDDESALTSKLTGEIDVVYAALVFHHFTWEQQVQVAKRLIGLQRPKEGAMIVGRTVAYRNLEDLAKAENVHKLQPFHHDLATWTRLWRAVQEDLGVVLDLKTWEQSDEWYDKRPGEISYYLCFSVTRM</sequence>
<dbReference type="GO" id="GO:0016740">
    <property type="term" value="F:transferase activity"/>
    <property type="evidence" value="ECO:0007669"/>
    <property type="project" value="UniProtKB-KW"/>
</dbReference>
<dbReference type="Proteomes" id="UP000326289">
    <property type="component" value="Unassembled WGS sequence"/>
</dbReference>
<comment type="similarity">
    <text evidence="4">Belongs to the class I-like SAM-binding methyltransferase superfamily.</text>
</comment>
<keyword evidence="3" id="KW-0949">S-adenosyl-L-methionine</keyword>
<keyword evidence="7" id="KW-1185">Reference proteome</keyword>
<evidence type="ECO:0000256" key="1">
    <source>
        <dbReference type="ARBA" id="ARBA00005179"/>
    </source>
</evidence>
<dbReference type="PANTHER" id="PTHR35897:SF1">
    <property type="entry name" value="METHYLTRANSFERASE AUSD"/>
    <property type="match status" value="1"/>
</dbReference>